<organism evidence="2 3">
    <name type="scientific">Gulo gulo</name>
    <name type="common">Wolverine</name>
    <name type="synonym">Gluton</name>
    <dbReference type="NCBI Taxonomy" id="48420"/>
    <lineage>
        <taxon>Eukaryota</taxon>
        <taxon>Metazoa</taxon>
        <taxon>Chordata</taxon>
        <taxon>Craniata</taxon>
        <taxon>Vertebrata</taxon>
        <taxon>Euteleostomi</taxon>
        <taxon>Mammalia</taxon>
        <taxon>Eutheria</taxon>
        <taxon>Laurasiatheria</taxon>
        <taxon>Carnivora</taxon>
        <taxon>Caniformia</taxon>
        <taxon>Musteloidea</taxon>
        <taxon>Mustelidae</taxon>
        <taxon>Guloninae</taxon>
        <taxon>Gulo</taxon>
    </lineage>
</organism>
<feature type="non-terminal residue" evidence="2">
    <location>
        <position position="1"/>
    </location>
</feature>
<comment type="caution">
    <text evidence="2">The sequence shown here is derived from an EMBL/GenBank/DDBJ whole genome shotgun (WGS) entry which is preliminary data.</text>
</comment>
<reference evidence="2 3" key="1">
    <citation type="submission" date="2018-10" db="EMBL/GenBank/DDBJ databases">
        <authorList>
            <person name="Ekblom R."/>
            <person name="Jareborg N."/>
        </authorList>
    </citation>
    <scope>NUCLEOTIDE SEQUENCE [LARGE SCALE GENOMIC DNA]</scope>
    <source>
        <tissue evidence="2">Muscle</tissue>
    </source>
</reference>
<keyword evidence="3" id="KW-1185">Reference proteome</keyword>
<gene>
    <name evidence="2" type="ORF">BN2614_LOCUS1</name>
</gene>
<evidence type="ECO:0000313" key="3">
    <source>
        <dbReference type="Proteomes" id="UP000269945"/>
    </source>
</evidence>
<feature type="compositionally biased region" description="Polar residues" evidence="1">
    <location>
        <begin position="1"/>
        <end position="11"/>
    </location>
</feature>
<protein>
    <submittedName>
        <fullName evidence="2">Uncharacterized protein</fullName>
    </submittedName>
</protein>
<dbReference type="Proteomes" id="UP000269945">
    <property type="component" value="Unassembled WGS sequence"/>
</dbReference>
<dbReference type="EMBL" id="CYRY02004607">
    <property type="protein sequence ID" value="VCW69106.1"/>
    <property type="molecule type" value="Genomic_DNA"/>
</dbReference>
<evidence type="ECO:0000313" key="2">
    <source>
        <dbReference type="EMBL" id="VCW69106.1"/>
    </source>
</evidence>
<accession>A0A9X9LIN0</accession>
<name>A0A9X9LIN0_GULGU</name>
<proteinExistence type="predicted"/>
<evidence type="ECO:0000256" key="1">
    <source>
        <dbReference type="SAM" id="MobiDB-lite"/>
    </source>
</evidence>
<feature type="region of interest" description="Disordered" evidence="1">
    <location>
        <begin position="1"/>
        <end position="28"/>
    </location>
</feature>
<sequence>ASHRGSPSSLSRRVEEETQEAPAAKPQVLRHGCEIARMVSNDHHLQPCTNSSFVLAVPLSSANLQ</sequence>
<dbReference type="AlphaFoldDB" id="A0A9X9LIN0"/>